<dbReference type="InterPro" id="IPR052344">
    <property type="entry name" value="Transposase-related"/>
</dbReference>
<dbReference type="EMBL" id="CP042912">
    <property type="protein sequence ID" value="QEG24076.1"/>
    <property type="molecule type" value="Genomic_DNA"/>
</dbReference>
<evidence type="ECO:0000259" key="2">
    <source>
        <dbReference type="Pfam" id="PF03050"/>
    </source>
</evidence>
<dbReference type="NCBIfam" id="NF033517">
    <property type="entry name" value="transpos_IS66"/>
    <property type="match status" value="1"/>
</dbReference>
<gene>
    <name evidence="3" type="ORF">MFFC18_39920</name>
</gene>
<proteinExistence type="predicted"/>
<evidence type="ECO:0000313" key="3">
    <source>
        <dbReference type="EMBL" id="QEG24076.1"/>
    </source>
</evidence>
<reference evidence="3 4" key="1">
    <citation type="submission" date="2019-08" db="EMBL/GenBank/DDBJ databases">
        <title>Deep-cultivation of Planctomycetes and their phenomic and genomic characterization uncovers novel biology.</title>
        <authorList>
            <person name="Wiegand S."/>
            <person name="Jogler M."/>
            <person name="Boedeker C."/>
            <person name="Pinto D."/>
            <person name="Vollmers J."/>
            <person name="Rivas-Marin E."/>
            <person name="Kohn T."/>
            <person name="Peeters S.H."/>
            <person name="Heuer A."/>
            <person name="Rast P."/>
            <person name="Oberbeckmann S."/>
            <person name="Bunk B."/>
            <person name="Jeske O."/>
            <person name="Meyerdierks A."/>
            <person name="Storesund J.E."/>
            <person name="Kallscheuer N."/>
            <person name="Luecker S."/>
            <person name="Lage O.M."/>
            <person name="Pohl T."/>
            <person name="Merkel B.J."/>
            <person name="Hornburger P."/>
            <person name="Mueller R.-W."/>
            <person name="Bruemmer F."/>
            <person name="Labrenz M."/>
            <person name="Spormann A.M."/>
            <person name="Op den Camp H."/>
            <person name="Overmann J."/>
            <person name="Amann R."/>
            <person name="Jetten M.S.M."/>
            <person name="Mascher T."/>
            <person name="Medema M.H."/>
            <person name="Devos D.P."/>
            <person name="Kaster A.-K."/>
            <person name="Ovreas L."/>
            <person name="Rohde M."/>
            <person name="Galperin M.Y."/>
            <person name="Jogler C."/>
        </authorList>
    </citation>
    <scope>NUCLEOTIDE SEQUENCE [LARGE SCALE GENOMIC DNA]</scope>
    <source>
        <strain evidence="3 4">FC18</strain>
    </source>
</reference>
<sequence length="453" mass="51594">MPTAAQPTIDTDFLSKFLSGQATPDEISGLLRGDPEVAAFTLLAIQQQLPQRNSAGPNTPPATIPAYAKPVNKKKKRKRGAQPGHKGSRRPPPPEPDRTRHQKLDDCPSCGGQLKDTGDTRTRLSEDIPEDLKPIVTQDIIHRDWCPKCKKRFEPKPPDLLPHCQLGNRTLVLSALLHYLQGLTLSQIVDTFNFHLRLKVTHGGLVQMWHRLAKILYSWYEEIHHQSLEGSKLHADETGWRVEGQTHWLWCFTSDSTVYFMVDKSRGSPALQKFFTRYFDGTLITDFWSPYDAVDCADKQKCWPHLLRDMSAVDEKHADDKEWASFSRRVSSVYRDAKKLQAERSSMAEAAYDESVVRLEGRLHKVATESWQHADANRLAKRMAKYGNEMLTFLWYDDVASDNNAAERAIRPAVMIRKNSYANQSEQGATTMAVMMSVFRTLKLRRCFEIALS</sequence>
<organism evidence="3 4">
    <name type="scientific">Mariniblastus fucicola</name>
    <dbReference type="NCBI Taxonomy" id="980251"/>
    <lineage>
        <taxon>Bacteria</taxon>
        <taxon>Pseudomonadati</taxon>
        <taxon>Planctomycetota</taxon>
        <taxon>Planctomycetia</taxon>
        <taxon>Pirellulales</taxon>
        <taxon>Pirellulaceae</taxon>
        <taxon>Mariniblastus</taxon>
    </lineage>
</organism>
<accession>A0A5B9PHG5</accession>
<dbReference type="Proteomes" id="UP000322214">
    <property type="component" value="Chromosome"/>
</dbReference>
<keyword evidence="4" id="KW-1185">Reference proteome</keyword>
<evidence type="ECO:0000313" key="4">
    <source>
        <dbReference type="Proteomes" id="UP000322214"/>
    </source>
</evidence>
<feature type="compositionally biased region" description="Basic residues" evidence="1">
    <location>
        <begin position="71"/>
        <end position="80"/>
    </location>
</feature>
<dbReference type="PANTHER" id="PTHR33678">
    <property type="entry name" value="BLL1576 PROTEIN"/>
    <property type="match status" value="1"/>
</dbReference>
<feature type="region of interest" description="Disordered" evidence="1">
    <location>
        <begin position="50"/>
        <end position="124"/>
    </location>
</feature>
<name>A0A5B9PHG5_9BACT</name>
<dbReference type="PANTHER" id="PTHR33678:SF2">
    <property type="match status" value="1"/>
</dbReference>
<dbReference type="STRING" id="980251.GCA_001642875_03158"/>
<feature type="domain" description="Transposase IS66 central" evidence="2">
    <location>
        <begin position="164"/>
        <end position="430"/>
    </location>
</feature>
<dbReference type="KEGG" id="mff:MFFC18_39920"/>
<feature type="compositionally biased region" description="Basic and acidic residues" evidence="1">
    <location>
        <begin position="95"/>
        <end position="106"/>
    </location>
</feature>
<evidence type="ECO:0000256" key="1">
    <source>
        <dbReference type="SAM" id="MobiDB-lite"/>
    </source>
</evidence>
<dbReference type="InterPro" id="IPR004291">
    <property type="entry name" value="Transposase_IS66_central"/>
</dbReference>
<dbReference type="Pfam" id="PF03050">
    <property type="entry name" value="DDE_Tnp_IS66"/>
    <property type="match status" value="1"/>
</dbReference>
<dbReference type="AlphaFoldDB" id="A0A5B9PHG5"/>
<protein>
    <submittedName>
        <fullName evidence="3">Transposase IS66 family protein</fullName>
    </submittedName>
</protein>
<dbReference type="RefSeq" id="WP_075085384.1">
    <property type="nucleotide sequence ID" value="NZ_CP042912.1"/>
</dbReference>